<proteinExistence type="predicted"/>
<accession>A0ABP9BPJ0</accession>
<feature type="transmembrane region" description="Helical" evidence="1">
    <location>
        <begin position="183"/>
        <end position="206"/>
    </location>
</feature>
<name>A0ABP9BPJ0_9GAMM</name>
<evidence type="ECO:0000256" key="1">
    <source>
        <dbReference type="SAM" id="Phobius"/>
    </source>
</evidence>
<keyword evidence="3" id="KW-1185">Reference proteome</keyword>
<keyword evidence="1" id="KW-0812">Transmembrane</keyword>
<evidence type="ECO:0000313" key="2">
    <source>
        <dbReference type="EMBL" id="GAA4798408.1"/>
    </source>
</evidence>
<dbReference type="PIRSF" id="PIRSF007580">
    <property type="entry name" value="UCP07580"/>
    <property type="match status" value="1"/>
</dbReference>
<organism evidence="2 3">
    <name type="scientific">Lysobacter hankyongensis</name>
    <dbReference type="NCBI Taxonomy" id="1176535"/>
    <lineage>
        <taxon>Bacteria</taxon>
        <taxon>Pseudomonadati</taxon>
        <taxon>Pseudomonadota</taxon>
        <taxon>Gammaproteobacteria</taxon>
        <taxon>Lysobacterales</taxon>
        <taxon>Lysobacteraceae</taxon>
        <taxon>Lysobacter</taxon>
    </lineage>
</organism>
<sequence length="288" mass="33419">MTRDLFARRFTARLPADIPRDWLPSSPAIAALLNTYTVLVPANEAFYMRTINACLPRIADPALRATAIAFIHQEAEHGVAHKRYWRNLDRQGYRFRTFERWVDKLTFRAIERIAPLSLRVSMVSCVEHVNAYFAHEFLSQRILEGAHPEVRALVEWHFAEEIEHKRVSFDVMQAVTPSYAVRFAGLAMTLPLFYGLMTFGMMRFLLQDKRLFRWSIWRQFLDHLGPRNHMLLRTLKHMIAYARPSFHPSQLDDAALAEAVIDRYSSRAQNWLEPANRGRAAAKQPLAA</sequence>
<keyword evidence="1" id="KW-0472">Membrane</keyword>
<dbReference type="PANTHER" id="PTHR39456:SF1">
    <property type="entry name" value="METAL-DEPENDENT HYDROLASE"/>
    <property type="match status" value="1"/>
</dbReference>
<dbReference type="Pfam" id="PF10118">
    <property type="entry name" value="Metal_hydrol"/>
    <property type="match status" value="1"/>
</dbReference>
<protein>
    <recommendedName>
        <fullName evidence="4">Metal-dependent hydrolase</fullName>
    </recommendedName>
</protein>
<gene>
    <name evidence="2" type="ORF">GCM10023307_25640</name>
</gene>
<evidence type="ECO:0000313" key="3">
    <source>
        <dbReference type="Proteomes" id="UP001499959"/>
    </source>
</evidence>
<dbReference type="PANTHER" id="PTHR39456">
    <property type="entry name" value="METAL-DEPENDENT HYDROLASE"/>
    <property type="match status" value="1"/>
</dbReference>
<comment type="caution">
    <text evidence="2">The sequence shown here is derived from an EMBL/GenBank/DDBJ whole genome shotgun (WGS) entry which is preliminary data.</text>
</comment>
<evidence type="ECO:0008006" key="4">
    <source>
        <dbReference type="Google" id="ProtNLM"/>
    </source>
</evidence>
<dbReference type="Proteomes" id="UP001499959">
    <property type="component" value="Unassembled WGS sequence"/>
</dbReference>
<dbReference type="RefSeq" id="WP_345303734.1">
    <property type="nucleotide sequence ID" value="NZ_BAABJE010000014.1"/>
</dbReference>
<dbReference type="InterPro" id="IPR016516">
    <property type="entry name" value="UCP07580"/>
</dbReference>
<keyword evidence="1" id="KW-1133">Transmembrane helix</keyword>
<reference evidence="3" key="1">
    <citation type="journal article" date="2019" name="Int. J. Syst. Evol. Microbiol.">
        <title>The Global Catalogue of Microorganisms (GCM) 10K type strain sequencing project: providing services to taxonomists for standard genome sequencing and annotation.</title>
        <authorList>
            <consortium name="The Broad Institute Genomics Platform"/>
            <consortium name="The Broad Institute Genome Sequencing Center for Infectious Disease"/>
            <person name="Wu L."/>
            <person name="Ma J."/>
        </authorList>
    </citation>
    <scope>NUCLEOTIDE SEQUENCE [LARGE SCALE GENOMIC DNA]</scope>
    <source>
        <strain evidence="3">JCM 18204</strain>
    </source>
</reference>
<dbReference type="EMBL" id="BAABJE010000014">
    <property type="protein sequence ID" value="GAA4798408.1"/>
    <property type="molecule type" value="Genomic_DNA"/>
</dbReference>